<dbReference type="Proteomes" id="UP000291116">
    <property type="component" value="Unassembled WGS sequence"/>
</dbReference>
<name>A0A448Z595_9STRA</name>
<feature type="domain" description="SET" evidence="2">
    <location>
        <begin position="135"/>
        <end position="288"/>
    </location>
</feature>
<dbReference type="InterPro" id="IPR001214">
    <property type="entry name" value="SET_dom"/>
</dbReference>
<gene>
    <name evidence="3" type="ORF">PSNMU_V1.4_AUG-EV-PASAV3_0040690</name>
</gene>
<dbReference type="PROSITE" id="PS50280">
    <property type="entry name" value="SET"/>
    <property type="match status" value="1"/>
</dbReference>
<dbReference type="Pfam" id="PF00856">
    <property type="entry name" value="SET"/>
    <property type="match status" value="1"/>
</dbReference>
<dbReference type="InterPro" id="IPR046341">
    <property type="entry name" value="SET_dom_sf"/>
</dbReference>
<dbReference type="SUPFAM" id="SSF82199">
    <property type="entry name" value="SET domain"/>
    <property type="match status" value="1"/>
</dbReference>
<organism evidence="3 4">
    <name type="scientific">Pseudo-nitzschia multistriata</name>
    <dbReference type="NCBI Taxonomy" id="183589"/>
    <lineage>
        <taxon>Eukaryota</taxon>
        <taxon>Sar</taxon>
        <taxon>Stramenopiles</taxon>
        <taxon>Ochrophyta</taxon>
        <taxon>Bacillariophyta</taxon>
        <taxon>Bacillariophyceae</taxon>
        <taxon>Bacillariophycidae</taxon>
        <taxon>Bacillariales</taxon>
        <taxon>Bacillariaceae</taxon>
        <taxon>Pseudo-nitzschia</taxon>
    </lineage>
</organism>
<evidence type="ECO:0000313" key="3">
    <source>
        <dbReference type="EMBL" id="VEU37273.1"/>
    </source>
</evidence>
<dbReference type="EMBL" id="CAACVS010000119">
    <property type="protein sequence ID" value="VEU37273.1"/>
    <property type="molecule type" value="Genomic_DNA"/>
</dbReference>
<proteinExistence type="predicted"/>
<dbReference type="OrthoDB" id="5560686at2759"/>
<reference evidence="3 4" key="1">
    <citation type="submission" date="2019-01" db="EMBL/GenBank/DDBJ databases">
        <authorList>
            <person name="Ferrante I. M."/>
        </authorList>
    </citation>
    <scope>NUCLEOTIDE SEQUENCE [LARGE SCALE GENOMIC DNA]</scope>
    <source>
        <strain evidence="3 4">B856</strain>
    </source>
</reference>
<sequence length="300" mass="32164">MTMKGLSAPMLMLALLLGSKNYLRAANAFGLGAFDLLQNAPSWTDADAIGSATEAARAHAVSFWSSSQSLAAIDFSDTDFGPPSGSSNQVLTEADLWTLRIGSAMATYFGFVAVNDRPRGGLALPLDPSDDECCLRVQQSNVPGAGLGLFANQNLPKGTILGTYPGVLLPLQQHSAASKIRDHPECLAYIWRFTDNEFVIDPTLSSDGSLPEYCSGGNPSQPLSVPFFALLRILGVLPKTSTALCRINEPPLGGDVNVATEEDLAGRTVTFLLERNVYAGEELYIDYGLTYDRSRYTASR</sequence>
<evidence type="ECO:0000313" key="4">
    <source>
        <dbReference type="Proteomes" id="UP000291116"/>
    </source>
</evidence>
<evidence type="ECO:0000256" key="1">
    <source>
        <dbReference type="SAM" id="SignalP"/>
    </source>
</evidence>
<keyword evidence="4" id="KW-1185">Reference proteome</keyword>
<accession>A0A448Z595</accession>
<keyword evidence="1" id="KW-0732">Signal</keyword>
<evidence type="ECO:0000259" key="2">
    <source>
        <dbReference type="PROSITE" id="PS50280"/>
    </source>
</evidence>
<dbReference type="Gene3D" id="2.170.270.10">
    <property type="entry name" value="SET domain"/>
    <property type="match status" value="1"/>
</dbReference>
<dbReference type="AlphaFoldDB" id="A0A448Z595"/>
<feature type="chain" id="PRO_5019263832" description="SET domain-containing protein" evidence="1">
    <location>
        <begin position="26"/>
        <end position="300"/>
    </location>
</feature>
<feature type="signal peptide" evidence="1">
    <location>
        <begin position="1"/>
        <end position="25"/>
    </location>
</feature>
<protein>
    <recommendedName>
        <fullName evidence="2">SET domain-containing protein</fullName>
    </recommendedName>
</protein>